<reference evidence="6 7" key="1">
    <citation type="submission" date="2016-01" db="EMBL/GenBank/DDBJ databases">
        <title>Streptomyces amritsarensis strain MTCC 11845 genome sequencing and assembly.</title>
        <authorList>
            <person name="Sharma D."/>
            <person name="Nair G.R."/>
            <person name="Kaur G."/>
            <person name="Manhas R.K."/>
            <person name="Mayilraj S."/>
        </authorList>
    </citation>
    <scope>NUCLEOTIDE SEQUENCE [LARGE SCALE GENOMIC DNA]</scope>
    <source>
        <strain evidence="6 7">MTCC 11845</strain>
    </source>
</reference>
<accession>A0ABX3G6I8</accession>
<evidence type="ECO:0000256" key="5">
    <source>
        <dbReference type="SAM" id="Phobius"/>
    </source>
</evidence>
<sequence length="170" mass="18095">MTATTETEAAAERAADSWDGELRILRELFRPGNRLQMAVIALLAAVSAAATLALPLVVAELVQQVQQGQGLTRAALLMIGTGRVFDTQETLADMLCQTAAYGHDATWLMRLPRALREAPLADVSRAAVRMVAERPLTALVVRTDAADLTETADMANTDEAARALPGGRAV</sequence>
<dbReference type="InterPro" id="IPR036640">
    <property type="entry name" value="ABC1_TM_sf"/>
</dbReference>
<keyword evidence="7" id="KW-1185">Reference proteome</keyword>
<evidence type="ECO:0000256" key="4">
    <source>
        <dbReference type="ARBA" id="ARBA00023136"/>
    </source>
</evidence>
<keyword evidence="4 5" id="KW-0472">Membrane</keyword>
<name>A0ABX3G6I8_9ACTN</name>
<evidence type="ECO:0000256" key="2">
    <source>
        <dbReference type="ARBA" id="ARBA00022692"/>
    </source>
</evidence>
<organism evidence="6 7">
    <name type="scientific">Streptomyces amritsarensis</name>
    <dbReference type="NCBI Taxonomy" id="681158"/>
    <lineage>
        <taxon>Bacteria</taxon>
        <taxon>Bacillati</taxon>
        <taxon>Actinomycetota</taxon>
        <taxon>Actinomycetes</taxon>
        <taxon>Kitasatosporales</taxon>
        <taxon>Streptomycetaceae</taxon>
        <taxon>Streptomyces</taxon>
    </lineage>
</organism>
<dbReference type="EMBL" id="MQUR01000013">
    <property type="protein sequence ID" value="OLZ70162.1"/>
    <property type="molecule type" value="Genomic_DNA"/>
</dbReference>
<comment type="subcellular location">
    <subcellularLocation>
        <location evidence="1">Cell membrane</location>
        <topology evidence="1">Multi-pass membrane protein</topology>
    </subcellularLocation>
</comment>
<evidence type="ECO:0000256" key="1">
    <source>
        <dbReference type="ARBA" id="ARBA00004651"/>
    </source>
</evidence>
<evidence type="ECO:0000313" key="6">
    <source>
        <dbReference type="EMBL" id="OLZ70162.1"/>
    </source>
</evidence>
<keyword evidence="3 5" id="KW-1133">Transmembrane helix</keyword>
<protein>
    <recommendedName>
        <fullName evidence="8">ABC transporter ATP-binding protein</fullName>
    </recommendedName>
</protein>
<evidence type="ECO:0000313" key="7">
    <source>
        <dbReference type="Proteomes" id="UP000187151"/>
    </source>
</evidence>
<evidence type="ECO:0008006" key="8">
    <source>
        <dbReference type="Google" id="ProtNLM"/>
    </source>
</evidence>
<dbReference type="Proteomes" id="UP000187151">
    <property type="component" value="Unassembled WGS sequence"/>
</dbReference>
<keyword evidence="2 5" id="KW-0812">Transmembrane</keyword>
<evidence type="ECO:0000256" key="3">
    <source>
        <dbReference type="ARBA" id="ARBA00022989"/>
    </source>
</evidence>
<comment type="caution">
    <text evidence="6">The sequence shown here is derived from an EMBL/GenBank/DDBJ whole genome shotgun (WGS) entry which is preliminary data.</text>
</comment>
<feature type="transmembrane region" description="Helical" evidence="5">
    <location>
        <begin position="35"/>
        <end position="58"/>
    </location>
</feature>
<proteinExistence type="predicted"/>
<gene>
    <name evidence="6" type="ORF">AVW11_08375</name>
</gene>
<dbReference type="RefSeq" id="WP_076043662.1">
    <property type="nucleotide sequence ID" value="NZ_MQUR01000013.1"/>
</dbReference>
<dbReference type="SUPFAM" id="SSF90123">
    <property type="entry name" value="ABC transporter transmembrane region"/>
    <property type="match status" value="1"/>
</dbReference>